<evidence type="ECO:0000256" key="1">
    <source>
        <dbReference type="ARBA" id="ARBA00023012"/>
    </source>
</evidence>
<reference evidence="4" key="5">
    <citation type="journal article" date="2021" name="G3 (Bethesda)">
        <title>Aegilops tauschii genome assembly Aet v5.0 features greater sequence contiguity and improved annotation.</title>
        <authorList>
            <person name="Wang L."/>
            <person name="Zhu T."/>
            <person name="Rodriguez J.C."/>
            <person name="Deal K.R."/>
            <person name="Dubcovsky J."/>
            <person name="McGuire P.E."/>
            <person name="Lux T."/>
            <person name="Spannagl M."/>
            <person name="Mayer K.F.X."/>
            <person name="Baldrich P."/>
            <person name="Meyers B.C."/>
            <person name="Huo N."/>
            <person name="Gu Y.Q."/>
            <person name="Zhou H."/>
            <person name="Devos K.M."/>
            <person name="Bennetzen J.L."/>
            <person name="Unver T."/>
            <person name="Budak H."/>
            <person name="Gulick P.J."/>
            <person name="Galiba G."/>
            <person name="Kalapos B."/>
            <person name="Nelson D.R."/>
            <person name="Li P."/>
            <person name="You F.M."/>
            <person name="Luo M.C."/>
            <person name="Dvorak J."/>
        </authorList>
    </citation>
    <scope>NUCLEOTIDE SEQUENCE [LARGE SCALE GENOMIC DNA]</scope>
    <source>
        <strain evidence="4">cv. AL8/78</strain>
    </source>
</reference>
<dbReference type="SMART" id="SM00448">
    <property type="entry name" value="REC"/>
    <property type="match status" value="1"/>
</dbReference>
<dbReference type="PANTHER" id="PTHR43874:SF200">
    <property type="entry name" value="TWO-COMPONENT RESPONSE REGULATOR"/>
    <property type="match status" value="1"/>
</dbReference>
<dbReference type="PROSITE" id="PS50110">
    <property type="entry name" value="RESPONSE_REGULATORY"/>
    <property type="match status" value="1"/>
</dbReference>
<keyword evidence="1" id="KW-0902">Two-component regulatory system</keyword>
<name>A0A453GKA9_AEGTS</name>
<dbReference type="InterPro" id="IPR001789">
    <property type="entry name" value="Sig_transdc_resp-reg_receiver"/>
</dbReference>
<evidence type="ECO:0000259" key="3">
    <source>
        <dbReference type="PROSITE" id="PS50110"/>
    </source>
</evidence>
<organism evidence="4 5">
    <name type="scientific">Aegilops tauschii subsp. strangulata</name>
    <name type="common">Goatgrass</name>
    <dbReference type="NCBI Taxonomy" id="200361"/>
    <lineage>
        <taxon>Eukaryota</taxon>
        <taxon>Viridiplantae</taxon>
        <taxon>Streptophyta</taxon>
        <taxon>Embryophyta</taxon>
        <taxon>Tracheophyta</taxon>
        <taxon>Spermatophyta</taxon>
        <taxon>Magnoliopsida</taxon>
        <taxon>Liliopsida</taxon>
        <taxon>Poales</taxon>
        <taxon>Poaceae</taxon>
        <taxon>BOP clade</taxon>
        <taxon>Pooideae</taxon>
        <taxon>Triticodae</taxon>
        <taxon>Triticeae</taxon>
        <taxon>Triticinae</taxon>
        <taxon>Aegilops</taxon>
    </lineage>
</organism>
<keyword evidence="2" id="KW-0597">Phosphoprotein</keyword>
<evidence type="ECO:0000256" key="2">
    <source>
        <dbReference type="PROSITE-ProRule" id="PRU00169"/>
    </source>
</evidence>
<dbReference type="GO" id="GO:0009736">
    <property type="term" value="P:cytokinin-activated signaling pathway"/>
    <property type="evidence" value="ECO:0007669"/>
    <property type="project" value="InterPro"/>
</dbReference>
<dbReference type="SUPFAM" id="SSF52172">
    <property type="entry name" value="CheY-like"/>
    <property type="match status" value="1"/>
</dbReference>
<protein>
    <recommendedName>
        <fullName evidence="3">Response regulatory domain-containing protein</fullName>
    </recommendedName>
</protein>
<dbReference type="Gene3D" id="3.40.50.2300">
    <property type="match status" value="1"/>
</dbReference>
<sequence length="126" mass="14364">MATMGGDRRQMMEDAAEDKFPEGLRILVVDDDRVCLKVLEALLRRCNYQPTPVRDAKTALRMLMAGKQQFDLVITDVRMPDMDGFKLLELIRLEMDLPVISTLTSLKPQSKVQFLCFASMSTDNCF</sequence>
<evidence type="ECO:0000313" key="4">
    <source>
        <dbReference type="EnsemblPlants" id="AET3Gv21067400.8"/>
    </source>
</evidence>
<dbReference type="PANTHER" id="PTHR43874">
    <property type="entry name" value="TWO-COMPONENT RESPONSE REGULATOR"/>
    <property type="match status" value="1"/>
</dbReference>
<dbReference type="AlphaFoldDB" id="A0A453GKA9"/>
<proteinExistence type="predicted"/>
<accession>A0A453GKA9</accession>
<dbReference type="Proteomes" id="UP000015105">
    <property type="component" value="Chromosome 3D"/>
</dbReference>
<dbReference type="InterPro" id="IPR045279">
    <property type="entry name" value="ARR-like"/>
</dbReference>
<dbReference type="InterPro" id="IPR011006">
    <property type="entry name" value="CheY-like_superfamily"/>
</dbReference>
<dbReference type="Pfam" id="PF00072">
    <property type="entry name" value="Response_reg"/>
    <property type="match status" value="1"/>
</dbReference>
<reference evidence="5" key="2">
    <citation type="journal article" date="2017" name="Nat. Plants">
        <title>The Aegilops tauschii genome reveals multiple impacts of transposons.</title>
        <authorList>
            <person name="Zhao G."/>
            <person name="Zou C."/>
            <person name="Li K."/>
            <person name="Wang K."/>
            <person name="Li T."/>
            <person name="Gao L."/>
            <person name="Zhang X."/>
            <person name="Wang H."/>
            <person name="Yang Z."/>
            <person name="Liu X."/>
            <person name="Jiang W."/>
            <person name="Mao L."/>
            <person name="Kong X."/>
            <person name="Jiao Y."/>
            <person name="Jia J."/>
        </authorList>
    </citation>
    <scope>NUCLEOTIDE SEQUENCE [LARGE SCALE GENOMIC DNA]</scope>
    <source>
        <strain evidence="5">cv. AL8/78</strain>
    </source>
</reference>
<reference evidence="5" key="1">
    <citation type="journal article" date="2014" name="Science">
        <title>Ancient hybridizations among the ancestral genomes of bread wheat.</title>
        <authorList>
            <consortium name="International Wheat Genome Sequencing Consortium,"/>
            <person name="Marcussen T."/>
            <person name="Sandve S.R."/>
            <person name="Heier L."/>
            <person name="Spannagl M."/>
            <person name="Pfeifer M."/>
            <person name="Jakobsen K.S."/>
            <person name="Wulff B.B."/>
            <person name="Steuernagel B."/>
            <person name="Mayer K.F."/>
            <person name="Olsen O.A."/>
        </authorList>
    </citation>
    <scope>NUCLEOTIDE SEQUENCE [LARGE SCALE GENOMIC DNA]</scope>
    <source>
        <strain evidence="5">cv. AL8/78</strain>
    </source>
</reference>
<dbReference type="Gramene" id="AET3Gv21067400.8">
    <property type="protein sequence ID" value="AET3Gv21067400.8"/>
    <property type="gene ID" value="AET3Gv21067400"/>
</dbReference>
<evidence type="ECO:0000313" key="5">
    <source>
        <dbReference type="Proteomes" id="UP000015105"/>
    </source>
</evidence>
<reference evidence="4" key="4">
    <citation type="submission" date="2019-03" db="UniProtKB">
        <authorList>
            <consortium name="EnsemblPlants"/>
        </authorList>
    </citation>
    <scope>IDENTIFICATION</scope>
</reference>
<feature type="modified residue" description="4-aspartylphosphate" evidence="2">
    <location>
        <position position="76"/>
    </location>
</feature>
<keyword evidence="5" id="KW-1185">Reference proteome</keyword>
<dbReference type="EnsemblPlants" id="AET3Gv21067400.8">
    <property type="protein sequence ID" value="AET3Gv21067400.8"/>
    <property type="gene ID" value="AET3Gv21067400"/>
</dbReference>
<dbReference type="GO" id="GO:0000160">
    <property type="term" value="P:phosphorelay signal transduction system"/>
    <property type="evidence" value="ECO:0007669"/>
    <property type="project" value="UniProtKB-KW"/>
</dbReference>
<reference evidence="4" key="3">
    <citation type="journal article" date="2017" name="Nature">
        <title>Genome sequence of the progenitor of the wheat D genome Aegilops tauschii.</title>
        <authorList>
            <person name="Luo M.C."/>
            <person name="Gu Y.Q."/>
            <person name="Puiu D."/>
            <person name="Wang H."/>
            <person name="Twardziok S.O."/>
            <person name="Deal K.R."/>
            <person name="Huo N."/>
            <person name="Zhu T."/>
            <person name="Wang L."/>
            <person name="Wang Y."/>
            <person name="McGuire P.E."/>
            <person name="Liu S."/>
            <person name="Long H."/>
            <person name="Ramasamy R.K."/>
            <person name="Rodriguez J.C."/>
            <person name="Van S.L."/>
            <person name="Yuan L."/>
            <person name="Wang Z."/>
            <person name="Xia Z."/>
            <person name="Xiao L."/>
            <person name="Anderson O.D."/>
            <person name="Ouyang S."/>
            <person name="Liang Y."/>
            <person name="Zimin A.V."/>
            <person name="Pertea G."/>
            <person name="Qi P."/>
            <person name="Bennetzen J.L."/>
            <person name="Dai X."/>
            <person name="Dawson M.W."/>
            <person name="Muller H.G."/>
            <person name="Kugler K."/>
            <person name="Rivarola-Duarte L."/>
            <person name="Spannagl M."/>
            <person name="Mayer K.F.X."/>
            <person name="Lu F.H."/>
            <person name="Bevan M.W."/>
            <person name="Leroy P."/>
            <person name="Li P."/>
            <person name="You F.M."/>
            <person name="Sun Q."/>
            <person name="Liu Z."/>
            <person name="Lyons E."/>
            <person name="Wicker T."/>
            <person name="Salzberg S.L."/>
            <person name="Devos K.M."/>
            <person name="Dvorak J."/>
        </authorList>
    </citation>
    <scope>NUCLEOTIDE SEQUENCE [LARGE SCALE GENOMIC DNA]</scope>
    <source>
        <strain evidence="4">cv. AL8/78</strain>
    </source>
</reference>
<feature type="domain" description="Response regulatory" evidence="3">
    <location>
        <begin position="25"/>
        <end position="126"/>
    </location>
</feature>